<name>A0ABZ2I4A5_9HYPH</name>
<dbReference type="Proteomes" id="UP001369958">
    <property type="component" value="Chromosome"/>
</dbReference>
<dbReference type="InterPro" id="IPR058245">
    <property type="entry name" value="NreC/VraR/RcsB-like_REC"/>
</dbReference>
<evidence type="ECO:0000256" key="1">
    <source>
        <dbReference type="ARBA" id="ARBA00022553"/>
    </source>
</evidence>
<dbReference type="SMART" id="SM00448">
    <property type="entry name" value="REC"/>
    <property type="match status" value="1"/>
</dbReference>
<keyword evidence="7" id="KW-1185">Reference proteome</keyword>
<evidence type="ECO:0000256" key="3">
    <source>
        <dbReference type="PROSITE-ProRule" id="PRU00169"/>
    </source>
</evidence>
<evidence type="ECO:0000259" key="4">
    <source>
        <dbReference type="PROSITE" id="PS50043"/>
    </source>
</evidence>
<evidence type="ECO:0000313" key="7">
    <source>
        <dbReference type="Proteomes" id="UP001369958"/>
    </source>
</evidence>
<evidence type="ECO:0000256" key="2">
    <source>
        <dbReference type="ARBA" id="ARBA00023125"/>
    </source>
</evidence>
<protein>
    <submittedName>
        <fullName evidence="6">Response regulator transcription factor</fullName>
    </submittedName>
</protein>
<evidence type="ECO:0000259" key="5">
    <source>
        <dbReference type="PROSITE" id="PS50110"/>
    </source>
</evidence>
<dbReference type="SUPFAM" id="SSF52172">
    <property type="entry name" value="CheY-like"/>
    <property type="match status" value="1"/>
</dbReference>
<keyword evidence="2" id="KW-0238">DNA-binding</keyword>
<keyword evidence="1 3" id="KW-0597">Phosphoprotein</keyword>
<dbReference type="PROSITE" id="PS50110">
    <property type="entry name" value="RESPONSE_REGULATORY"/>
    <property type="match status" value="1"/>
</dbReference>
<proteinExistence type="predicted"/>
<organism evidence="6 7">
    <name type="scientific">Pelagibacterium nitratireducens</name>
    <dbReference type="NCBI Taxonomy" id="1046114"/>
    <lineage>
        <taxon>Bacteria</taxon>
        <taxon>Pseudomonadati</taxon>
        <taxon>Pseudomonadota</taxon>
        <taxon>Alphaproteobacteria</taxon>
        <taxon>Hyphomicrobiales</taxon>
        <taxon>Devosiaceae</taxon>
        <taxon>Pelagibacterium</taxon>
    </lineage>
</organism>
<dbReference type="PANTHER" id="PTHR43214">
    <property type="entry name" value="TWO-COMPONENT RESPONSE REGULATOR"/>
    <property type="match status" value="1"/>
</dbReference>
<sequence>MLRGLVSVFEDYAEYEVIATAVTADDALEIVKLQAPDVIFLDLSMPGDVFGTIKSIASGHPQTKVIIYTAFSSTESAVKAMDMGAIGFVLKGGPMAELTEALRSAVSSDLYISRQFASSVLTGLRERSKRREINDAVRLNLREKQIVAHLFEAQTNKEIARHLNLSEKTIKHYMSSLMQKLKARNRVEVVIAARRQQEAQSPSATQ</sequence>
<dbReference type="PROSITE" id="PS50043">
    <property type="entry name" value="HTH_LUXR_2"/>
    <property type="match status" value="1"/>
</dbReference>
<reference evidence="6 7" key="1">
    <citation type="submission" date="2024-02" db="EMBL/GenBank/DDBJ databases">
        <title>Complete genome sequence of Pelagibacterium nitratireducens ZH15.</title>
        <authorList>
            <person name="Zhao L.H."/>
        </authorList>
    </citation>
    <scope>NUCLEOTIDE SEQUENCE [LARGE SCALE GENOMIC DNA]</scope>
    <source>
        <strain evidence="6 7">ZH15</strain>
    </source>
</reference>
<dbReference type="InterPro" id="IPR039420">
    <property type="entry name" value="WalR-like"/>
</dbReference>
<dbReference type="InterPro" id="IPR011006">
    <property type="entry name" value="CheY-like_superfamily"/>
</dbReference>
<dbReference type="InterPro" id="IPR001789">
    <property type="entry name" value="Sig_transdc_resp-reg_receiver"/>
</dbReference>
<accession>A0ABZ2I4A5</accession>
<dbReference type="PRINTS" id="PR00038">
    <property type="entry name" value="HTHLUXR"/>
</dbReference>
<feature type="domain" description="Response regulatory" evidence="5">
    <location>
        <begin position="1"/>
        <end position="106"/>
    </location>
</feature>
<dbReference type="Pfam" id="PF00196">
    <property type="entry name" value="GerE"/>
    <property type="match status" value="1"/>
</dbReference>
<dbReference type="SMART" id="SM00421">
    <property type="entry name" value="HTH_LUXR"/>
    <property type="match status" value="1"/>
</dbReference>
<dbReference type="InterPro" id="IPR000792">
    <property type="entry name" value="Tscrpt_reg_LuxR_C"/>
</dbReference>
<dbReference type="CDD" id="cd17535">
    <property type="entry name" value="REC_NarL-like"/>
    <property type="match status" value="1"/>
</dbReference>
<dbReference type="EMBL" id="CP146275">
    <property type="protein sequence ID" value="WWT34684.1"/>
    <property type="molecule type" value="Genomic_DNA"/>
</dbReference>
<dbReference type="CDD" id="cd06170">
    <property type="entry name" value="LuxR_C_like"/>
    <property type="match status" value="1"/>
</dbReference>
<feature type="modified residue" description="4-aspartylphosphate" evidence="3">
    <location>
        <position position="42"/>
    </location>
</feature>
<dbReference type="Pfam" id="PF00072">
    <property type="entry name" value="Response_reg"/>
    <property type="match status" value="1"/>
</dbReference>
<dbReference type="InterPro" id="IPR016032">
    <property type="entry name" value="Sig_transdc_resp-reg_C-effctor"/>
</dbReference>
<dbReference type="Gene3D" id="3.40.50.2300">
    <property type="match status" value="1"/>
</dbReference>
<gene>
    <name evidence="6" type="ORF">V6617_12085</name>
</gene>
<evidence type="ECO:0000313" key="6">
    <source>
        <dbReference type="EMBL" id="WWT34684.1"/>
    </source>
</evidence>
<dbReference type="RefSeq" id="WP_338610711.1">
    <property type="nucleotide sequence ID" value="NZ_CP146275.1"/>
</dbReference>
<dbReference type="SUPFAM" id="SSF46894">
    <property type="entry name" value="C-terminal effector domain of the bipartite response regulators"/>
    <property type="match status" value="1"/>
</dbReference>
<feature type="domain" description="HTH luxR-type" evidence="4">
    <location>
        <begin position="132"/>
        <end position="197"/>
    </location>
</feature>